<sequence>MSQITTTAIGNGTTAYASDIVVKDLDLDVSNRVKDDTPVLNMAMAKKRKVVSTLPLWTNDVYRLPQVQAYQEGAAVSSSQAESNTRANLGNYTQIFSTVISATGSARAVEQSGGDPQAYQEVKQLIELMFDVEAQIVRADQIGTKYGGQSGSAEGISGASQTGRRMGSLNAFAGTHSFNTTSGTDNQFWTYTNNPTTDSATTQTGIVVGGGTGATQGTFIGSTFYSAANEANSQFYPAIYKQLVTAAEQRFNAKIRTVVCPTSLRTHLSDTFPTSRGINRVNSERGDTIQTYEGDFNYTYEIYDSWIMDQVGVSNQVYFMNEEVLQWGSLRDLGPNNEIFSNADASLDQFIMEGTLIVRNPAGVAVLHDISATATAPVLNSMGAGPLRGSSLVVRLDAWGGSAF</sequence>
<accession>A0A6J7WJN4</accession>
<evidence type="ECO:0008006" key="2">
    <source>
        <dbReference type="Google" id="ProtNLM"/>
    </source>
</evidence>
<dbReference type="EMBL" id="LR798227">
    <property type="protein sequence ID" value="CAB5206998.1"/>
    <property type="molecule type" value="Genomic_DNA"/>
</dbReference>
<name>A0A6J7WJN4_9CAUD</name>
<dbReference type="InterPro" id="IPR035198">
    <property type="entry name" value="SU10_MCP"/>
</dbReference>
<reference evidence="1" key="1">
    <citation type="submission" date="2020-05" db="EMBL/GenBank/DDBJ databases">
        <authorList>
            <person name="Chiriac C."/>
            <person name="Salcher M."/>
            <person name="Ghai R."/>
            <person name="Kavagutti S V."/>
        </authorList>
    </citation>
    <scope>NUCLEOTIDE SEQUENCE</scope>
</reference>
<gene>
    <name evidence="1" type="ORF">UFOVP180_9</name>
</gene>
<proteinExistence type="predicted"/>
<dbReference type="Pfam" id="PF17236">
    <property type="entry name" value="SU10_MCP"/>
    <property type="match status" value="1"/>
</dbReference>
<organism evidence="1">
    <name type="scientific">uncultured Caudovirales phage</name>
    <dbReference type="NCBI Taxonomy" id="2100421"/>
    <lineage>
        <taxon>Viruses</taxon>
        <taxon>Duplodnaviria</taxon>
        <taxon>Heunggongvirae</taxon>
        <taxon>Uroviricota</taxon>
        <taxon>Caudoviricetes</taxon>
        <taxon>Peduoviridae</taxon>
        <taxon>Maltschvirus</taxon>
        <taxon>Maltschvirus maltsch</taxon>
    </lineage>
</organism>
<protein>
    <recommendedName>
        <fullName evidence="2">Major capsid protein</fullName>
    </recommendedName>
</protein>
<evidence type="ECO:0000313" key="1">
    <source>
        <dbReference type="EMBL" id="CAB5206998.1"/>
    </source>
</evidence>